<reference evidence="2" key="1">
    <citation type="submission" date="2021-04" db="EMBL/GenBank/DDBJ databases">
        <title>Genome based classification of Actinospica acidithermotolerans sp. nov., an actinobacterium isolated from an Indonesian hot spring.</title>
        <authorList>
            <person name="Kusuma A.B."/>
            <person name="Putra K.E."/>
            <person name="Nafisah S."/>
            <person name="Loh J."/>
            <person name="Nouioui I."/>
            <person name="Goodfellow M."/>
        </authorList>
    </citation>
    <scope>NUCLEOTIDE SEQUENCE</scope>
    <source>
        <strain evidence="2">DSM 45618</strain>
    </source>
</reference>
<dbReference type="Gene3D" id="2.40.320.10">
    <property type="entry name" value="Hypothetical Protein Pfu-838710-001"/>
    <property type="match status" value="1"/>
</dbReference>
<proteinExistence type="predicted"/>
<dbReference type="InterPro" id="IPR023577">
    <property type="entry name" value="CYTH_domain"/>
</dbReference>
<evidence type="ECO:0000313" key="3">
    <source>
        <dbReference type="Proteomes" id="UP000677913"/>
    </source>
</evidence>
<sequence length="186" mass="20608">MSITTEYEAKILAVDPDLIVGRIKRAGGTHVADRLMRRYVYDIVPGDDSTWIRLRDTGRETTLCVKQIISDAIDGVREVEVNVSDFAGANALLGMLGFAPKAYQENRRSSWRLGSVRLEIDSWPLIPPYLEIEADSTEQVHAAAQRLGFQVAQLTAENTTAVYARYGHDLAALTELRFPGSEPTEG</sequence>
<evidence type="ECO:0000259" key="1">
    <source>
        <dbReference type="Pfam" id="PF01928"/>
    </source>
</evidence>
<keyword evidence="3" id="KW-1185">Reference proteome</keyword>
<evidence type="ECO:0000313" key="2">
    <source>
        <dbReference type="EMBL" id="MBS2966240.1"/>
    </source>
</evidence>
<comment type="caution">
    <text evidence="2">The sequence shown here is derived from an EMBL/GenBank/DDBJ whole genome shotgun (WGS) entry which is preliminary data.</text>
</comment>
<dbReference type="Pfam" id="PF01928">
    <property type="entry name" value="CYTH"/>
    <property type="match status" value="1"/>
</dbReference>
<accession>A0A8J7WUW2</accession>
<dbReference type="AlphaFoldDB" id="A0A8J7WUW2"/>
<protein>
    <submittedName>
        <fullName evidence="2">CYTH domain-containing protein</fullName>
    </submittedName>
</protein>
<dbReference type="InterPro" id="IPR033469">
    <property type="entry name" value="CYTH-like_dom_sf"/>
</dbReference>
<dbReference type="SUPFAM" id="SSF55154">
    <property type="entry name" value="CYTH-like phosphatases"/>
    <property type="match status" value="1"/>
</dbReference>
<dbReference type="Proteomes" id="UP000677913">
    <property type="component" value="Unassembled WGS sequence"/>
</dbReference>
<feature type="domain" description="CYTH" evidence="1">
    <location>
        <begin position="6"/>
        <end position="146"/>
    </location>
</feature>
<dbReference type="EMBL" id="JAGSXH010000132">
    <property type="protein sequence ID" value="MBS2966240.1"/>
    <property type="molecule type" value="Genomic_DNA"/>
</dbReference>
<dbReference type="RefSeq" id="WP_211471119.1">
    <property type="nucleotide sequence ID" value="NZ_JAGSXH010000132.1"/>
</dbReference>
<organism evidence="2 3">
    <name type="scientific">Actinocrinis puniceicyclus</name>
    <dbReference type="NCBI Taxonomy" id="977794"/>
    <lineage>
        <taxon>Bacteria</taxon>
        <taxon>Bacillati</taxon>
        <taxon>Actinomycetota</taxon>
        <taxon>Actinomycetes</taxon>
        <taxon>Catenulisporales</taxon>
        <taxon>Actinospicaceae</taxon>
        <taxon>Actinocrinis</taxon>
    </lineage>
</organism>
<name>A0A8J7WUW2_9ACTN</name>
<gene>
    <name evidence="2" type="ORF">KGA66_24560</name>
</gene>